<evidence type="ECO:0000256" key="1">
    <source>
        <dbReference type="SAM" id="MobiDB-lite"/>
    </source>
</evidence>
<gene>
    <name evidence="2" type="ORF">RxyAA322_27900</name>
</gene>
<feature type="region of interest" description="Disordered" evidence="1">
    <location>
        <begin position="93"/>
        <end position="113"/>
    </location>
</feature>
<evidence type="ECO:0000313" key="2">
    <source>
        <dbReference type="EMBL" id="BBL80936.1"/>
    </source>
</evidence>
<dbReference type="RefSeq" id="WP_143528883.1">
    <property type="nucleotide sequence ID" value="NZ_AP019791.1"/>
</dbReference>
<keyword evidence="3" id="KW-1185">Reference proteome</keyword>
<sequence>MKVSGAIPVCAGSPGADCGPQDAFVATFEEPTLRELNEAVTRWLAEHPAWVPISLSHGFQTEWKHAPMANPQPEPTHSALLLVCRLPGKQRARTSDGHKKIARHREHPRPEAPDAKMATMVCEQDGEALCRAEGPCTVFFEAQNLGLLGRKVMDWMASHPHYRSISLSHAVETRWKRAPMANPQPVSAYTGVLLVHAG</sequence>
<proteinExistence type="predicted"/>
<dbReference type="EMBL" id="AP019791">
    <property type="protein sequence ID" value="BBL80936.1"/>
    <property type="molecule type" value="Genomic_DNA"/>
</dbReference>
<evidence type="ECO:0000313" key="3">
    <source>
        <dbReference type="Proteomes" id="UP000318065"/>
    </source>
</evidence>
<name>A0A510HLM8_9ACTN</name>
<dbReference type="OrthoDB" id="9808881at2"/>
<dbReference type="AlphaFoldDB" id="A0A510HLM8"/>
<organism evidence="2 3">
    <name type="scientific">Rubrobacter xylanophilus</name>
    <dbReference type="NCBI Taxonomy" id="49319"/>
    <lineage>
        <taxon>Bacteria</taxon>
        <taxon>Bacillati</taxon>
        <taxon>Actinomycetota</taxon>
        <taxon>Rubrobacteria</taxon>
        <taxon>Rubrobacterales</taxon>
        <taxon>Rubrobacteraceae</taxon>
        <taxon>Rubrobacter</taxon>
    </lineage>
</organism>
<reference evidence="2" key="1">
    <citation type="journal article" date="2019" name="Microbiol. Resour. Announc.">
        <title>Complete Genome Sequence of Rubrobacter xylanophilus Strain AA3-22, Isolated from Arima Onsen in Japan.</title>
        <authorList>
            <person name="Tomariguchi N."/>
            <person name="Miyazaki K."/>
        </authorList>
    </citation>
    <scope>NUCLEOTIDE SEQUENCE [LARGE SCALE GENOMIC DNA]</scope>
    <source>
        <strain evidence="2">AA3-22</strain>
    </source>
</reference>
<protein>
    <submittedName>
        <fullName evidence="2">Uncharacterized protein</fullName>
    </submittedName>
</protein>
<accession>A0A510HLM8</accession>
<dbReference type="Proteomes" id="UP000318065">
    <property type="component" value="Chromosome"/>
</dbReference>